<reference evidence="1 2" key="1">
    <citation type="journal article" date="2015" name="Genome Announc.">
        <title>Genome Sequences of Two Bacillus cereus Group Bacteriophages, Eyuki and AvesoBmore.</title>
        <authorList>
            <person name="Erill I."/>
            <person name="Caruso S.M."/>
        </authorList>
    </citation>
    <scope>NUCLEOTIDE SEQUENCE [LARGE SCALE GENOMIC DNA]</scope>
</reference>
<dbReference type="Proteomes" id="UP000204647">
    <property type="component" value="Segment"/>
</dbReference>
<name>A0A0K2D160_9CAUD</name>
<accession>A0A0K2D160</accession>
<protein>
    <submittedName>
        <fullName evidence="1">Uncharacterized protein</fullName>
    </submittedName>
</protein>
<dbReference type="GeneID" id="26633000"/>
<dbReference type="EMBL" id="KT307976">
    <property type="protein sequence ID" value="ALA13417.1"/>
    <property type="molecule type" value="Genomic_DNA"/>
</dbReference>
<gene>
    <name evidence="1" type="ORF">AVESOBMORE_244</name>
</gene>
<proteinExistence type="predicted"/>
<keyword evidence="2" id="KW-1185">Reference proteome</keyword>
<dbReference type="RefSeq" id="YP_009206599.1">
    <property type="nucleotide sequence ID" value="NC_028887.1"/>
</dbReference>
<dbReference type="OrthoDB" id="28775at10239"/>
<evidence type="ECO:0000313" key="1">
    <source>
        <dbReference type="EMBL" id="ALA13417.1"/>
    </source>
</evidence>
<organism evidence="1 2">
    <name type="scientific">Bacillus phage AvesoBmore</name>
    <dbReference type="NCBI Taxonomy" id="1698451"/>
    <lineage>
        <taxon>Viruses</taxon>
        <taxon>Duplodnaviria</taxon>
        <taxon>Heunggongvirae</taxon>
        <taxon>Uroviricota</taxon>
        <taxon>Caudoviricetes</taxon>
        <taxon>Herelleviridae</taxon>
        <taxon>Bastillevirinae</taxon>
        <taxon>Bequatrovirus</taxon>
        <taxon>Bequatrovirus avesobmore</taxon>
    </lineage>
</organism>
<dbReference type="KEGG" id="vg:26633000"/>
<sequence>MGQLLCVRQCRESMVRISCGTVYRNSLLRRTRVRLYSIIGGNTMGVKEIKEMMSSPEAKIHFGQVAERTKENKILFCYYVARLLDEEVECPFEDMLPENLQKAYEYCVEKEYKFLNE</sequence>
<evidence type="ECO:0000313" key="2">
    <source>
        <dbReference type="Proteomes" id="UP000204647"/>
    </source>
</evidence>